<evidence type="ECO:0000313" key="3">
    <source>
        <dbReference type="Proteomes" id="UP001610818"/>
    </source>
</evidence>
<reference evidence="2 3" key="1">
    <citation type="submission" date="2024-10" db="EMBL/GenBank/DDBJ databases">
        <title>The Natural Products Discovery Center: Release of the First 8490 Sequenced Strains for Exploring Actinobacteria Biosynthetic Diversity.</title>
        <authorList>
            <person name="Kalkreuter E."/>
            <person name="Kautsar S.A."/>
            <person name="Yang D."/>
            <person name="Bader C.D."/>
            <person name="Teijaro C.N."/>
            <person name="Fluegel L."/>
            <person name="Davis C.M."/>
            <person name="Simpson J.R."/>
            <person name="Lauterbach L."/>
            <person name="Steele A.D."/>
            <person name="Gui C."/>
            <person name="Meng S."/>
            <person name="Li G."/>
            <person name="Viehrig K."/>
            <person name="Ye F."/>
            <person name="Su P."/>
            <person name="Kiefer A.F."/>
            <person name="Nichols A."/>
            <person name="Cepeda A.J."/>
            <person name="Yan W."/>
            <person name="Fan B."/>
            <person name="Jiang Y."/>
            <person name="Adhikari A."/>
            <person name="Zheng C.-J."/>
            <person name="Schuster L."/>
            <person name="Cowan T.M."/>
            <person name="Smanski M.J."/>
            <person name="Chevrette M.G."/>
            <person name="De Carvalho L.P.S."/>
            <person name="Shen B."/>
        </authorList>
    </citation>
    <scope>NUCLEOTIDE SEQUENCE [LARGE SCALE GENOMIC DNA]</scope>
    <source>
        <strain evidence="2 3">NPDC017990</strain>
    </source>
</reference>
<proteinExistence type="predicted"/>
<feature type="compositionally biased region" description="Low complexity" evidence="1">
    <location>
        <begin position="1"/>
        <end position="20"/>
    </location>
</feature>
<sequence length="67" mass="6949">MTADTRTPRTRTASTSAPSAMPMPMPMPMNLSRATWHGLDVALPGQLLHHGRGGVLDGGPAFVVGAP</sequence>
<accession>A0ABW7QJ32</accession>
<dbReference type="RefSeq" id="WP_397708757.1">
    <property type="nucleotide sequence ID" value="NZ_JBIRGN010000001.1"/>
</dbReference>
<protein>
    <submittedName>
        <fullName evidence="2">Uncharacterized protein</fullName>
    </submittedName>
</protein>
<organism evidence="2 3">
    <name type="scientific">Streptomyces longisporoflavus</name>
    <dbReference type="NCBI Taxonomy" id="28044"/>
    <lineage>
        <taxon>Bacteria</taxon>
        <taxon>Bacillati</taxon>
        <taxon>Actinomycetota</taxon>
        <taxon>Actinomycetes</taxon>
        <taxon>Kitasatosporales</taxon>
        <taxon>Streptomycetaceae</taxon>
        <taxon>Streptomyces</taxon>
    </lineage>
</organism>
<feature type="region of interest" description="Disordered" evidence="1">
    <location>
        <begin position="1"/>
        <end position="29"/>
    </location>
</feature>
<dbReference type="Proteomes" id="UP001610818">
    <property type="component" value="Unassembled WGS sequence"/>
</dbReference>
<evidence type="ECO:0000313" key="2">
    <source>
        <dbReference type="EMBL" id="MFH8544713.1"/>
    </source>
</evidence>
<gene>
    <name evidence="2" type="ORF">ACH4F9_06840</name>
</gene>
<evidence type="ECO:0000256" key="1">
    <source>
        <dbReference type="SAM" id="MobiDB-lite"/>
    </source>
</evidence>
<dbReference type="EMBL" id="JBIRGQ010000001">
    <property type="protein sequence ID" value="MFH8544713.1"/>
    <property type="molecule type" value="Genomic_DNA"/>
</dbReference>
<comment type="caution">
    <text evidence="2">The sequence shown here is derived from an EMBL/GenBank/DDBJ whole genome shotgun (WGS) entry which is preliminary data.</text>
</comment>
<name>A0ABW7QJ32_9ACTN</name>
<keyword evidence="3" id="KW-1185">Reference proteome</keyword>